<dbReference type="SUPFAM" id="SSF52047">
    <property type="entry name" value="RNI-like"/>
    <property type="match status" value="1"/>
</dbReference>
<sequence length="478" mass="55501">MVQPQLPLELWLYITQFIPDAALRKDLLEVNKFFYEISMDLRYRQVHLQTLNPTTLKIISRLSDPHVGKRVRHLTVGPDFRHFDYSPPPAQKRRTTIRNRISSALHLLSRIPEPVAPPGHEATKALIDVLPGLTNVSSFVIDSHSWIPYSRLNINRFLQTSWSAFSSNLTTLSLRGHTASFHTIIHSRPEFPLLRELVFELMDHPHTDQFQLNAAEILLGDVVPFINSFAPRLQALTMLYWGDYDLSEFLKRLGEFPLLSAFNFQATFSRTLETDPSGLTSFIEKHCSRLEHIVLRLYPSPVGLNNATDEPLDRWMKQCFTSVQLSRLRELHMYPTSYADGMDALISCLQQTRDTLTNLVVRDLHLDLVQLERIVNTIGPNLRYLRFNVRKMNVELFDMLSRLTSLESLSLYIGTITPTFFMDIESRRYKDWKLKNIAVWHGYQLEKSLMYSIMTSLPFSKNHWDRETALEIAESDLR</sequence>
<reference evidence="1 2" key="1">
    <citation type="journal article" date="2020" name="ISME J.">
        <title>Uncovering the hidden diversity of litter-decomposition mechanisms in mushroom-forming fungi.</title>
        <authorList>
            <person name="Floudas D."/>
            <person name="Bentzer J."/>
            <person name="Ahren D."/>
            <person name="Johansson T."/>
            <person name="Persson P."/>
            <person name="Tunlid A."/>
        </authorList>
    </citation>
    <scope>NUCLEOTIDE SEQUENCE [LARGE SCALE GENOMIC DNA]</scope>
    <source>
        <strain evidence="1 2">CBS 291.85</strain>
    </source>
</reference>
<name>A0A8H5GLW8_9AGAR</name>
<comment type="caution">
    <text evidence="1">The sequence shown here is derived from an EMBL/GenBank/DDBJ whole genome shotgun (WGS) entry which is preliminary data.</text>
</comment>
<protein>
    <recommendedName>
        <fullName evidence="3">F-box domain-containing protein</fullName>
    </recommendedName>
</protein>
<dbReference type="EMBL" id="JAACJM010000019">
    <property type="protein sequence ID" value="KAF5367518.1"/>
    <property type="molecule type" value="Genomic_DNA"/>
</dbReference>
<keyword evidence="2" id="KW-1185">Reference proteome</keyword>
<evidence type="ECO:0008006" key="3">
    <source>
        <dbReference type="Google" id="ProtNLM"/>
    </source>
</evidence>
<dbReference type="OrthoDB" id="3071584at2759"/>
<dbReference type="Proteomes" id="UP000559256">
    <property type="component" value="Unassembled WGS sequence"/>
</dbReference>
<evidence type="ECO:0000313" key="2">
    <source>
        <dbReference type="Proteomes" id="UP000559256"/>
    </source>
</evidence>
<proteinExistence type="predicted"/>
<evidence type="ECO:0000313" key="1">
    <source>
        <dbReference type="EMBL" id="KAF5367518.1"/>
    </source>
</evidence>
<dbReference type="InterPro" id="IPR032675">
    <property type="entry name" value="LRR_dom_sf"/>
</dbReference>
<dbReference type="AlphaFoldDB" id="A0A8H5GLW8"/>
<accession>A0A8H5GLW8</accession>
<organism evidence="1 2">
    <name type="scientific">Tetrapyrgos nigripes</name>
    <dbReference type="NCBI Taxonomy" id="182062"/>
    <lineage>
        <taxon>Eukaryota</taxon>
        <taxon>Fungi</taxon>
        <taxon>Dikarya</taxon>
        <taxon>Basidiomycota</taxon>
        <taxon>Agaricomycotina</taxon>
        <taxon>Agaricomycetes</taxon>
        <taxon>Agaricomycetidae</taxon>
        <taxon>Agaricales</taxon>
        <taxon>Marasmiineae</taxon>
        <taxon>Marasmiaceae</taxon>
        <taxon>Tetrapyrgos</taxon>
    </lineage>
</organism>
<dbReference type="Gene3D" id="3.80.10.10">
    <property type="entry name" value="Ribonuclease Inhibitor"/>
    <property type="match status" value="1"/>
</dbReference>
<gene>
    <name evidence="1" type="ORF">D9758_003625</name>
</gene>